<gene>
    <name evidence="2" type="ORF">ADU70_0674</name>
    <name evidence="3" type="ORF">ADU72_2049</name>
</gene>
<dbReference type="AlphaFoldDB" id="A0A0R2H589"/>
<dbReference type="OrthoDB" id="3243277at2"/>
<feature type="transmembrane region" description="Helical" evidence="1">
    <location>
        <begin position="292"/>
        <end position="314"/>
    </location>
</feature>
<evidence type="ECO:0008006" key="6">
    <source>
        <dbReference type="Google" id="ProtNLM"/>
    </source>
</evidence>
<dbReference type="CDD" id="cd21416">
    <property type="entry name" value="HDC_protein"/>
    <property type="match status" value="1"/>
</dbReference>
<feature type="transmembrane region" description="Helical" evidence="1">
    <location>
        <begin position="58"/>
        <end position="78"/>
    </location>
</feature>
<keyword evidence="1" id="KW-0472">Membrane</keyword>
<feature type="transmembrane region" description="Helical" evidence="1">
    <location>
        <begin position="372"/>
        <end position="392"/>
    </location>
</feature>
<feature type="transmembrane region" description="Helical" evidence="1">
    <location>
        <begin position="84"/>
        <end position="105"/>
    </location>
</feature>
<feature type="transmembrane region" description="Helical" evidence="1">
    <location>
        <begin position="144"/>
        <end position="167"/>
    </location>
</feature>
<name>A0A0R2H589_9LACO</name>
<evidence type="ECO:0000313" key="2">
    <source>
        <dbReference type="EMBL" id="AMV62174.1"/>
    </source>
</evidence>
<organism evidence="2 5">
    <name type="scientific">Pediococcus damnosus</name>
    <dbReference type="NCBI Taxonomy" id="51663"/>
    <lineage>
        <taxon>Bacteria</taxon>
        <taxon>Bacillati</taxon>
        <taxon>Bacillota</taxon>
        <taxon>Bacilli</taxon>
        <taxon>Lactobacillales</taxon>
        <taxon>Lactobacillaceae</taxon>
        <taxon>Pediococcus</taxon>
    </lineage>
</organism>
<keyword evidence="4" id="KW-1185">Reference proteome</keyword>
<evidence type="ECO:0000313" key="3">
    <source>
        <dbReference type="EMBL" id="AMV67970.1"/>
    </source>
</evidence>
<feature type="transmembrane region" description="Helical" evidence="1">
    <location>
        <begin position="27"/>
        <end position="46"/>
    </location>
</feature>
<dbReference type="InterPro" id="IPR049576">
    <property type="entry name" value="HDC-like"/>
</dbReference>
<protein>
    <recommendedName>
        <fullName evidence="6">Integral membrane protein</fullName>
    </recommendedName>
</protein>
<dbReference type="Proteomes" id="UP000076244">
    <property type="component" value="Chromosome"/>
</dbReference>
<sequence>MTFVIAFLCVMIFMLIGEWVSSLTHAFIPSVFITAILFMIGFWTIVPKNVVSQASFGNQFIGIAVPILLVHLGTLMSIKELVAQWKSVCIALLGVCGTLILTLSIGSLIFDWHTVVAAVPPLTGGLVSALLMTSGLKAQGITSLVALPVSMYVVHSVIGYPLTAVMLKQEGHRLLKQFHAKSSQATSTTTQTDQIAADDKKEKKVFNLPKEYQTSSFVLVRLALVALLSIWVSSLLHNAVNSNVIALIFGVIAHQIGFLEKDALNKAGVFNWLMYGLLAYVFAQLNVTTPKIMGTIIVQILVLIALGLLGMFIASRLLAKPFGMSWQMAYACSLTSLFGFPADYILTSEIARSVSQNDAEEAYVLKHTMPKMLVGGFATVSVASVIIASVFLKLL</sequence>
<evidence type="ECO:0000256" key="1">
    <source>
        <dbReference type="SAM" id="Phobius"/>
    </source>
</evidence>
<evidence type="ECO:0000313" key="5">
    <source>
        <dbReference type="Proteomes" id="UP000076405"/>
    </source>
</evidence>
<dbReference type="EMBL" id="CP012275">
    <property type="protein sequence ID" value="AMV62174.1"/>
    <property type="molecule type" value="Genomic_DNA"/>
</dbReference>
<feature type="transmembrane region" description="Helical" evidence="1">
    <location>
        <begin position="267"/>
        <end position="286"/>
    </location>
</feature>
<accession>A0A0R2H589</accession>
<proteinExistence type="predicted"/>
<dbReference type="RefSeq" id="WP_056986585.1">
    <property type="nucleotide sequence ID" value="NZ_BAAAXI010000094.1"/>
</dbReference>
<feature type="transmembrane region" description="Helical" evidence="1">
    <location>
        <begin position="218"/>
        <end position="236"/>
    </location>
</feature>
<feature type="transmembrane region" description="Helical" evidence="1">
    <location>
        <begin position="242"/>
        <end position="260"/>
    </location>
</feature>
<keyword evidence="1" id="KW-0812">Transmembrane</keyword>
<evidence type="ECO:0000313" key="4">
    <source>
        <dbReference type="Proteomes" id="UP000076244"/>
    </source>
</evidence>
<dbReference type="GeneID" id="57277218"/>
<keyword evidence="1" id="KW-1133">Transmembrane helix</keyword>
<reference evidence="4 5" key="1">
    <citation type="journal article" date="2016" name="PLoS ONE">
        <title>The Identification of Novel Diagnostic Marker Genes for the Detection of Beer Spoiling Pediococcus damnosus Strains Using the BlAst Diagnostic Gene findEr.</title>
        <authorList>
            <person name="Behr J."/>
            <person name="Geissler A.J."/>
            <person name="Schmid J."/>
            <person name="Zehe A."/>
            <person name="Vogel R.F."/>
        </authorList>
    </citation>
    <scope>NUCLEOTIDE SEQUENCE [LARGE SCALE GENOMIC DNA]</scope>
    <source>
        <strain evidence="2 5">TMW 2.1533</strain>
        <strain evidence="3 4">TMW 2.1535</strain>
    </source>
</reference>
<feature type="transmembrane region" description="Helical" evidence="1">
    <location>
        <begin position="112"/>
        <end position="132"/>
    </location>
</feature>
<dbReference type="EMBL" id="CP012288">
    <property type="protein sequence ID" value="AMV67970.1"/>
    <property type="molecule type" value="Genomic_DNA"/>
</dbReference>
<feature type="transmembrane region" description="Helical" evidence="1">
    <location>
        <begin position="326"/>
        <end position="346"/>
    </location>
</feature>
<dbReference type="Proteomes" id="UP000076405">
    <property type="component" value="Chromosome"/>
</dbReference>
<dbReference type="KEGG" id="pdm:ADU72_2049"/>